<evidence type="ECO:0000259" key="2">
    <source>
        <dbReference type="Pfam" id="PF01609"/>
    </source>
</evidence>
<feature type="non-terminal residue" evidence="3">
    <location>
        <position position="1"/>
    </location>
</feature>
<name>A0ABS8I0H6_9FIRM</name>
<dbReference type="InterPro" id="IPR002559">
    <property type="entry name" value="Transposase_11"/>
</dbReference>
<evidence type="ECO:0000313" key="4">
    <source>
        <dbReference type="Proteomes" id="UP001165492"/>
    </source>
</evidence>
<organism evidence="3 4">
    <name type="scientific">Pelosinus baikalensis</name>
    <dbReference type="NCBI Taxonomy" id="2892015"/>
    <lineage>
        <taxon>Bacteria</taxon>
        <taxon>Bacillati</taxon>
        <taxon>Bacillota</taxon>
        <taxon>Negativicutes</taxon>
        <taxon>Selenomonadales</taxon>
        <taxon>Sporomusaceae</taxon>
        <taxon>Pelosinus</taxon>
    </lineage>
</organism>
<evidence type="ECO:0000313" key="3">
    <source>
        <dbReference type="EMBL" id="MCC5468747.1"/>
    </source>
</evidence>
<dbReference type="RefSeq" id="WP_229537599.1">
    <property type="nucleotide sequence ID" value="NZ_JAJHJB010000140.1"/>
</dbReference>
<feature type="non-terminal residue" evidence="3">
    <location>
        <position position="211"/>
    </location>
</feature>
<feature type="compositionally biased region" description="Basic and acidic residues" evidence="1">
    <location>
        <begin position="41"/>
        <end position="68"/>
    </location>
</feature>
<gene>
    <name evidence="3" type="ORF">LMF89_25810</name>
</gene>
<comment type="caution">
    <text evidence="3">The sequence shown here is derived from an EMBL/GenBank/DDBJ whole genome shotgun (WGS) entry which is preliminary data.</text>
</comment>
<protein>
    <submittedName>
        <fullName evidence="3">Transposase</fullName>
    </submittedName>
</protein>
<dbReference type="EMBL" id="JAJHJB010000140">
    <property type="protein sequence ID" value="MCC5468747.1"/>
    <property type="molecule type" value="Genomic_DNA"/>
</dbReference>
<reference evidence="3" key="1">
    <citation type="submission" date="2021-11" db="EMBL/GenBank/DDBJ databases">
        <title>Description of a new species Pelosinus isolated from the bottom sediments of Lake Baikal.</title>
        <authorList>
            <person name="Zakharyuk A."/>
        </authorList>
    </citation>
    <scope>NUCLEOTIDE SEQUENCE</scope>
    <source>
        <strain evidence="3">Bkl1</strain>
    </source>
</reference>
<sequence>LIEKLSKSNVLEQEKELILFQAISEGFVSDDSVAIDASHFEARDKATASEKKEKPEPQKRGRKKKEEQASYDQQKLEEEENKALYEKKIEAQLEVSLEELRSEMPIEPAWGIKKNSEGKNTYWFGYKAHLAVGTKSQYILQSVMSSGSLNDGKAAIPLLKGIQKLPISIRHACMDAGYDYVSIYKQLLSMDVNAVIAYNKRGEGETLGYDQ</sequence>
<keyword evidence="4" id="KW-1185">Reference proteome</keyword>
<evidence type="ECO:0000256" key="1">
    <source>
        <dbReference type="SAM" id="MobiDB-lite"/>
    </source>
</evidence>
<dbReference type="Proteomes" id="UP001165492">
    <property type="component" value="Unassembled WGS sequence"/>
</dbReference>
<dbReference type="Pfam" id="PF01609">
    <property type="entry name" value="DDE_Tnp_1"/>
    <property type="match status" value="1"/>
</dbReference>
<proteinExistence type="predicted"/>
<feature type="domain" description="Transposase IS4-like" evidence="2">
    <location>
        <begin position="103"/>
        <end position="198"/>
    </location>
</feature>
<accession>A0ABS8I0H6</accession>
<feature type="region of interest" description="Disordered" evidence="1">
    <location>
        <begin position="41"/>
        <end position="77"/>
    </location>
</feature>